<dbReference type="InterPro" id="IPR021542">
    <property type="entry name" value="Tn7_TnsC"/>
</dbReference>
<dbReference type="InterPro" id="IPR027417">
    <property type="entry name" value="P-loop_NTPase"/>
</dbReference>
<evidence type="ECO:0000259" key="1">
    <source>
        <dbReference type="Pfam" id="PF13401"/>
    </source>
</evidence>
<proteinExistence type="predicted"/>
<name>A0AAW8R4Q2_9ALTE</name>
<organism evidence="2 3">
    <name type="scientific">Brumicola blandensis</name>
    <dbReference type="NCBI Taxonomy" id="3075611"/>
    <lineage>
        <taxon>Bacteria</taxon>
        <taxon>Pseudomonadati</taxon>
        <taxon>Pseudomonadota</taxon>
        <taxon>Gammaproteobacteria</taxon>
        <taxon>Alteromonadales</taxon>
        <taxon>Alteromonadaceae</taxon>
        <taxon>Brumicola</taxon>
    </lineage>
</organism>
<gene>
    <name evidence="2" type="ORF">RM544_12465</name>
</gene>
<dbReference type="AlphaFoldDB" id="A0AAW8R4Q2"/>
<accession>A0AAW8R4Q2</accession>
<dbReference type="EMBL" id="JAVRIE010000005">
    <property type="protein sequence ID" value="MDT0583357.1"/>
    <property type="molecule type" value="Genomic_DNA"/>
</dbReference>
<dbReference type="SUPFAM" id="SSF52540">
    <property type="entry name" value="P-loop containing nucleoside triphosphate hydrolases"/>
    <property type="match status" value="1"/>
</dbReference>
<dbReference type="Gene3D" id="3.40.50.300">
    <property type="entry name" value="P-loop containing nucleotide triphosphate hydrolases"/>
    <property type="match status" value="1"/>
</dbReference>
<evidence type="ECO:0000313" key="2">
    <source>
        <dbReference type="EMBL" id="MDT0583357.1"/>
    </source>
</evidence>
<dbReference type="RefSeq" id="WP_311362132.1">
    <property type="nucleotide sequence ID" value="NZ_JAVRIE010000005.1"/>
</dbReference>
<comment type="caution">
    <text evidence="2">The sequence shown here is derived from an EMBL/GenBank/DDBJ whole genome shotgun (WGS) entry which is preliminary data.</text>
</comment>
<sequence length="552" mass="63271">MNLPKNYVVAEYNDTGVPQYGDNPFIEALPPILSVKQAGTNLKGRILYKPSDRNADAKARMHMVVSLLDDYFQPLSQHVLLEERISMMIRRGYVGRNLNDGSLNRKLQEGYELIKSDGTQPVNFATEKTTARSMSLIGISGSGKSSSLNRILETYPQVIFHEARNFIQTTYLKIECPSNGDLESLCLNFFSGVDNILGSDYERRYAKQRLSLPKMLALMRQTANNRAIGVLVIDEIQRLSQVRSGGKEHMLEFFVELVNQVGIPVVLVGTPKARPILELEMQSGRRSSGIGSIYWETIPQKIDKAGKGLVDNPNWIRFTNDLWKYQWLKHADDPLTNEIRDCWFDLSQGVLDIVVKLFVLSQLRAIANKKERITEGIMKSVYEQELKPVQPMLDALRSGNAELIVKYSDLRGLDIEKRLIEIGNQIIASRQKEEQGLFGGNNEALHLYNLMLQLDENYDEKLLVPLVNKVFKQYPNAQFKEMLPILIKWYSECEQDEPPIAQKSMKRKDWCDLESEDLRYLFDLCDTENKDLHETLDRRGMFFNLEDWAAGF</sequence>
<protein>
    <submittedName>
        <fullName evidence="2">AAA family ATPase</fullName>
    </submittedName>
</protein>
<dbReference type="Pfam" id="PF13401">
    <property type="entry name" value="AAA_22"/>
    <property type="match status" value="1"/>
</dbReference>
<dbReference type="Pfam" id="PF11426">
    <property type="entry name" value="Tn7_TnsC_Int"/>
    <property type="match status" value="1"/>
</dbReference>
<evidence type="ECO:0000313" key="3">
    <source>
        <dbReference type="Proteomes" id="UP001249020"/>
    </source>
</evidence>
<reference evidence="2 3" key="1">
    <citation type="submission" date="2023-09" db="EMBL/GenBank/DDBJ databases">
        <authorList>
            <person name="Rey-Velasco X."/>
        </authorList>
    </citation>
    <scope>NUCLEOTIDE SEQUENCE [LARGE SCALE GENOMIC DNA]</scope>
    <source>
        <strain evidence="2 3">W409</strain>
    </source>
</reference>
<feature type="domain" description="ORC1/DEAH AAA+ ATPase" evidence="1">
    <location>
        <begin position="130"/>
        <end position="277"/>
    </location>
</feature>
<dbReference type="Gene3D" id="6.10.20.30">
    <property type="match status" value="1"/>
</dbReference>
<keyword evidence="3" id="KW-1185">Reference proteome</keyword>
<dbReference type="InterPro" id="IPR049945">
    <property type="entry name" value="AAA_22"/>
</dbReference>
<dbReference type="GO" id="GO:0016887">
    <property type="term" value="F:ATP hydrolysis activity"/>
    <property type="evidence" value="ECO:0007669"/>
    <property type="project" value="InterPro"/>
</dbReference>
<dbReference type="Proteomes" id="UP001249020">
    <property type="component" value="Unassembled WGS sequence"/>
</dbReference>